<keyword evidence="1" id="KW-0812">Transmembrane</keyword>
<sequence>MFENNKPHASRSIMERYVIFASLSSIILWDGFNVLIHGL</sequence>
<gene>
    <name evidence="2" type="ORF">HMPREF9138_01472</name>
</gene>
<protein>
    <submittedName>
        <fullName evidence="2">Uncharacterized protein</fullName>
    </submittedName>
</protein>
<dbReference type="Proteomes" id="UP000004597">
    <property type="component" value="Unassembled WGS sequence"/>
</dbReference>
<organism evidence="2 3">
    <name type="scientific">Prevotella histicola F0411</name>
    <dbReference type="NCBI Taxonomy" id="857291"/>
    <lineage>
        <taxon>Bacteria</taxon>
        <taxon>Pseudomonadati</taxon>
        <taxon>Bacteroidota</taxon>
        <taxon>Bacteroidia</taxon>
        <taxon>Bacteroidales</taxon>
        <taxon>Prevotellaceae</taxon>
        <taxon>Prevotella</taxon>
    </lineage>
</organism>
<dbReference type="STRING" id="857291.HMPREF9138_01472"/>
<accession>G6AH95</accession>
<dbReference type="HOGENOM" id="CLU_3314614_0_0_10"/>
<name>G6AH95_9BACT</name>
<evidence type="ECO:0000313" key="3">
    <source>
        <dbReference type="Proteomes" id="UP000004597"/>
    </source>
</evidence>
<comment type="caution">
    <text evidence="2">The sequence shown here is derived from an EMBL/GenBank/DDBJ whole genome shotgun (WGS) entry which is preliminary data.</text>
</comment>
<evidence type="ECO:0000256" key="1">
    <source>
        <dbReference type="SAM" id="Phobius"/>
    </source>
</evidence>
<dbReference type="EMBL" id="AFXP01000014">
    <property type="protein sequence ID" value="EHG15896.1"/>
    <property type="molecule type" value="Genomic_DNA"/>
</dbReference>
<evidence type="ECO:0000313" key="2">
    <source>
        <dbReference type="EMBL" id="EHG15896.1"/>
    </source>
</evidence>
<proteinExistence type="predicted"/>
<dbReference type="AlphaFoldDB" id="G6AH95"/>
<reference evidence="2 3" key="1">
    <citation type="submission" date="2011-10" db="EMBL/GenBank/DDBJ databases">
        <title>The Genome Sequence of Prevotella histicola F0411.</title>
        <authorList>
            <consortium name="The Broad Institute Genome Sequencing Platform"/>
            <person name="Earl A."/>
            <person name="Ward D."/>
            <person name="Feldgarden M."/>
            <person name="Gevers D."/>
            <person name="Izard J."/>
            <person name="Ganesan A."/>
            <person name="Blanton J.M."/>
            <person name="Baranova O.V."/>
            <person name="Tanner A.C."/>
            <person name="Mathney J.M.J."/>
            <person name="Dewhirst F.E."/>
            <person name="Young S.K."/>
            <person name="Zeng Q."/>
            <person name="Gargeya S."/>
            <person name="Fitzgerald M."/>
            <person name="Haas B."/>
            <person name="Abouelleil A."/>
            <person name="Alvarado L."/>
            <person name="Arachchi H.M."/>
            <person name="Berlin A."/>
            <person name="Brown A."/>
            <person name="Chapman S.B."/>
            <person name="Chen Z."/>
            <person name="Dunbar C."/>
            <person name="Freedman E."/>
            <person name="Gearin G."/>
            <person name="Gellesch M."/>
            <person name="Goldberg J."/>
            <person name="Griggs A."/>
            <person name="Gujja S."/>
            <person name="Heiman D."/>
            <person name="Howarth C."/>
            <person name="Larson L."/>
            <person name="Lui A."/>
            <person name="MacDonald P.J.P."/>
            <person name="Montmayeur A."/>
            <person name="Murphy C."/>
            <person name="Neiman D."/>
            <person name="Pearson M."/>
            <person name="Priest M."/>
            <person name="Roberts A."/>
            <person name="Saif S."/>
            <person name="Shea T."/>
            <person name="Shenoy N."/>
            <person name="Sisk P."/>
            <person name="Stolte C."/>
            <person name="Sykes S."/>
            <person name="Wortman J."/>
            <person name="Nusbaum C."/>
            <person name="Birren B."/>
        </authorList>
    </citation>
    <scope>NUCLEOTIDE SEQUENCE [LARGE SCALE GENOMIC DNA]</scope>
    <source>
        <strain evidence="2 3">F0411</strain>
    </source>
</reference>
<keyword evidence="3" id="KW-1185">Reference proteome</keyword>
<keyword evidence="1" id="KW-0472">Membrane</keyword>
<keyword evidence="1" id="KW-1133">Transmembrane helix</keyword>
<dbReference type="PATRIC" id="fig|857291.3.peg.1469"/>
<feature type="transmembrane region" description="Helical" evidence="1">
    <location>
        <begin position="17"/>
        <end position="36"/>
    </location>
</feature>